<feature type="domain" description="RNA polymerase sigma factor 70 region 4 type 2" evidence="6">
    <location>
        <begin position="105"/>
        <end position="157"/>
    </location>
</feature>
<dbReference type="GO" id="GO:0003677">
    <property type="term" value="F:DNA binding"/>
    <property type="evidence" value="ECO:0007669"/>
    <property type="project" value="InterPro"/>
</dbReference>
<dbReference type="InterPro" id="IPR013325">
    <property type="entry name" value="RNA_pol_sigma_r2"/>
</dbReference>
<dbReference type="EMBL" id="RBRY01000152">
    <property type="protein sequence ID" value="RMR51945.1"/>
    <property type="molecule type" value="Genomic_DNA"/>
</dbReference>
<evidence type="ECO:0000259" key="6">
    <source>
        <dbReference type="Pfam" id="PF08281"/>
    </source>
</evidence>
<gene>
    <name evidence="7" type="ORF">ALP84_00682</name>
</gene>
<comment type="similarity">
    <text evidence="1">Belongs to the sigma-70 factor family. ECF subfamily.</text>
</comment>
<dbReference type="PANTHER" id="PTHR43133">
    <property type="entry name" value="RNA POLYMERASE ECF-TYPE SIGMA FACTO"/>
    <property type="match status" value="1"/>
</dbReference>
<dbReference type="Gene3D" id="1.10.1740.10">
    <property type="match status" value="1"/>
</dbReference>
<evidence type="ECO:0000313" key="7">
    <source>
        <dbReference type="EMBL" id="RMR51945.1"/>
    </source>
</evidence>
<dbReference type="GO" id="GO:0006352">
    <property type="term" value="P:DNA-templated transcription initiation"/>
    <property type="evidence" value="ECO:0007669"/>
    <property type="project" value="InterPro"/>
</dbReference>
<dbReference type="Gene3D" id="1.10.10.10">
    <property type="entry name" value="Winged helix-like DNA-binding domain superfamily/Winged helix DNA-binding domain"/>
    <property type="match status" value="1"/>
</dbReference>
<evidence type="ECO:0000256" key="2">
    <source>
        <dbReference type="ARBA" id="ARBA00023015"/>
    </source>
</evidence>
<dbReference type="Proteomes" id="UP000278332">
    <property type="component" value="Unassembled WGS sequence"/>
</dbReference>
<accession>A0A3M4VJC2</accession>
<dbReference type="InterPro" id="IPR007627">
    <property type="entry name" value="RNA_pol_sigma70_r2"/>
</dbReference>
<evidence type="ECO:0000256" key="4">
    <source>
        <dbReference type="ARBA" id="ARBA00023163"/>
    </source>
</evidence>
<keyword evidence="3" id="KW-0731">Sigma factor</keyword>
<sequence length="172" mass="19424">MSDSSGHLYTFLGIRQELVSYAAKITGDRMQAEDIVQEAWIRFIPQQASAEQPAAYLYRIVRNLALDLIRSRSREQAHQVSPPAWLLPAHISDPAELCLHNMTLERLSRALEAMPENSRRALEMHRFGGCTLAEIAGHLNVSLTTTHRLLRDALVRLAREVDNPDDDKDVSL</sequence>
<evidence type="ECO:0000313" key="8">
    <source>
        <dbReference type="Proteomes" id="UP000278332"/>
    </source>
</evidence>
<evidence type="ECO:0000259" key="5">
    <source>
        <dbReference type="Pfam" id="PF04542"/>
    </source>
</evidence>
<dbReference type="RefSeq" id="WP_095068567.1">
    <property type="nucleotide sequence ID" value="NZ_BLVX01000003.1"/>
</dbReference>
<dbReference type="AlphaFoldDB" id="A0A3M4VJC2"/>
<name>A0A3M4VJC2_PSECI</name>
<comment type="caution">
    <text evidence="7">The sequence shown here is derived from an EMBL/GenBank/DDBJ whole genome shotgun (WGS) entry which is preliminary data.</text>
</comment>
<dbReference type="Pfam" id="PF04542">
    <property type="entry name" value="Sigma70_r2"/>
    <property type="match status" value="1"/>
</dbReference>
<dbReference type="InterPro" id="IPR014284">
    <property type="entry name" value="RNA_pol_sigma-70_dom"/>
</dbReference>
<reference evidence="7 8" key="1">
    <citation type="submission" date="2018-08" db="EMBL/GenBank/DDBJ databases">
        <title>Recombination of ecologically and evolutionarily significant loci maintains genetic cohesion in the Pseudomonas syringae species complex.</title>
        <authorList>
            <person name="Dillon M."/>
            <person name="Thakur S."/>
            <person name="Almeida R.N.D."/>
            <person name="Weir B.S."/>
            <person name="Guttman D.S."/>
        </authorList>
    </citation>
    <scope>NUCLEOTIDE SEQUENCE [LARGE SCALE GENOMIC DNA]</scope>
    <source>
        <strain evidence="7 8">ICMP 6917</strain>
    </source>
</reference>
<dbReference type="InterPro" id="IPR036388">
    <property type="entry name" value="WH-like_DNA-bd_sf"/>
</dbReference>
<evidence type="ECO:0000256" key="1">
    <source>
        <dbReference type="ARBA" id="ARBA00010641"/>
    </source>
</evidence>
<dbReference type="SUPFAM" id="SSF88659">
    <property type="entry name" value="Sigma3 and sigma4 domains of RNA polymerase sigma factors"/>
    <property type="match status" value="1"/>
</dbReference>
<dbReference type="PANTHER" id="PTHR43133:SF63">
    <property type="entry name" value="RNA POLYMERASE SIGMA FACTOR FECI-RELATED"/>
    <property type="match status" value="1"/>
</dbReference>
<dbReference type="InterPro" id="IPR013324">
    <property type="entry name" value="RNA_pol_sigma_r3/r4-like"/>
</dbReference>
<dbReference type="InterPro" id="IPR013249">
    <property type="entry name" value="RNA_pol_sigma70_r4_t2"/>
</dbReference>
<dbReference type="GO" id="GO:0016987">
    <property type="term" value="F:sigma factor activity"/>
    <property type="evidence" value="ECO:0007669"/>
    <property type="project" value="UniProtKB-KW"/>
</dbReference>
<evidence type="ECO:0000256" key="3">
    <source>
        <dbReference type="ARBA" id="ARBA00023082"/>
    </source>
</evidence>
<keyword evidence="2" id="KW-0805">Transcription regulation</keyword>
<feature type="domain" description="RNA polymerase sigma-70 region 2" evidence="5">
    <location>
        <begin position="16"/>
        <end position="74"/>
    </location>
</feature>
<keyword evidence="4" id="KW-0804">Transcription</keyword>
<protein>
    <submittedName>
        <fullName evidence="7">Uncharacterized protein</fullName>
    </submittedName>
</protein>
<dbReference type="Pfam" id="PF08281">
    <property type="entry name" value="Sigma70_r4_2"/>
    <property type="match status" value="1"/>
</dbReference>
<dbReference type="NCBIfam" id="TIGR02937">
    <property type="entry name" value="sigma70-ECF"/>
    <property type="match status" value="1"/>
</dbReference>
<dbReference type="SUPFAM" id="SSF88946">
    <property type="entry name" value="Sigma2 domain of RNA polymerase sigma factors"/>
    <property type="match status" value="1"/>
</dbReference>
<dbReference type="InterPro" id="IPR039425">
    <property type="entry name" value="RNA_pol_sigma-70-like"/>
</dbReference>
<organism evidence="7 8">
    <name type="scientific">Pseudomonas cichorii</name>
    <dbReference type="NCBI Taxonomy" id="36746"/>
    <lineage>
        <taxon>Bacteria</taxon>
        <taxon>Pseudomonadati</taxon>
        <taxon>Pseudomonadota</taxon>
        <taxon>Gammaproteobacteria</taxon>
        <taxon>Pseudomonadales</taxon>
        <taxon>Pseudomonadaceae</taxon>
        <taxon>Pseudomonas</taxon>
    </lineage>
</organism>
<proteinExistence type="inferred from homology"/>